<feature type="transmembrane region" description="Helical" evidence="12">
    <location>
        <begin position="1251"/>
        <end position="1273"/>
    </location>
</feature>
<dbReference type="GO" id="GO:0005248">
    <property type="term" value="F:voltage-gated sodium channel activity"/>
    <property type="evidence" value="ECO:0007669"/>
    <property type="project" value="TreeGrafter"/>
</dbReference>
<feature type="transmembrane region" description="Helical" evidence="12">
    <location>
        <begin position="791"/>
        <end position="814"/>
    </location>
</feature>
<dbReference type="FunFam" id="1.10.287.70:FF:000117">
    <property type="entry name" value="Voltage-gated Ca2+ channel, alpha subunit"/>
    <property type="match status" value="1"/>
</dbReference>
<feature type="domain" description="Ion transport" evidence="13">
    <location>
        <begin position="716"/>
        <end position="982"/>
    </location>
</feature>
<feature type="transmembrane region" description="Helical" evidence="12">
    <location>
        <begin position="1039"/>
        <end position="1057"/>
    </location>
</feature>
<dbReference type="Proteomes" id="UP000001876">
    <property type="component" value="Unassembled WGS sequence"/>
</dbReference>
<keyword evidence="8 12" id="KW-0472">Membrane</keyword>
<evidence type="ECO:0000256" key="4">
    <source>
        <dbReference type="ARBA" id="ARBA00022737"/>
    </source>
</evidence>
<feature type="non-terminal residue" evidence="14">
    <location>
        <position position="1276"/>
    </location>
</feature>
<feature type="transmembrane region" description="Helical" evidence="12">
    <location>
        <begin position="62"/>
        <end position="81"/>
    </location>
</feature>
<feature type="transmembrane region" description="Helical" evidence="12">
    <location>
        <begin position="547"/>
        <end position="573"/>
    </location>
</feature>
<feature type="transmembrane region" description="Helical" evidence="12">
    <location>
        <begin position="469"/>
        <end position="495"/>
    </location>
</feature>
<dbReference type="OMA" id="QFMASAI"/>
<dbReference type="Gene3D" id="1.20.120.350">
    <property type="entry name" value="Voltage-gated potassium channels. Chain C"/>
    <property type="match status" value="4"/>
</dbReference>
<feature type="domain" description="Ion transport" evidence="13">
    <location>
        <begin position="21"/>
        <end position="300"/>
    </location>
</feature>
<keyword evidence="10" id="KW-0407">Ion channel</keyword>
<feature type="transmembrane region" description="Helical" evidence="12">
    <location>
        <begin position="355"/>
        <end position="376"/>
    </location>
</feature>
<organism evidence="15">
    <name type="scientific">Micromonas pusilla (strain CCMP1545)</name>
    <name type="common">Picoplanktonic green alga</name>
    <dbReference type="NCBI Taxonomy" id="564608"/>
    <lineage>
        <taxon>Eukaryota</taxon>
        <taxon>Viridiplantae</taxon>
        <taxon>Chlorophyta</taxon>
        <taxon>Mamiellophyceae</taxon>
        <taxon>Mamiellales</taxon>
        <taxon>Mamiellaceae</taxon>
        <taxon>Micromonas</taxon>
    </lineage>
</organism>
<keyword evidence="3 12" id="KW-0812">Transmembrane</keyword>
<dbReference type="InterPro" id="IPR043203">
    <property type="entry name" value="VGCC_Ca_Na"/>
</dbReference>
<feature type="transmembrane region" description="Helical" evidence="12">
    <location>
        <begin position="718"/>
        <end position="735"/>
    </location>
</feature>
<proteinExistence type="predicted"/>
<keyword evidence="6 12" id="KW-1133">Transmembrane helix</keyword>
<keyword evidence="15" id="KW-1185">Reference proteome</keyword>
<feature type="compositionally biased region" description="Basic and acidic residues" evidence="11">
    <location>
        <begin position="599"/>
        <end position="611"/>
    </location>
</feature>
<feature type="transmembrane region" description="Helical" evidence="12">
    <location>
        <begin position="271"/>
        <end position="296"/>
    </location>
</feature>
<evidence type="ECO:0000259" key="13">
    <source>
        <dbReference type="Pfam" id="PF00520"/>
    </source>
</evidence>
<feature type="region of interest" description="Disordered" evidence="11">
    <location>
        <begin position="584"/>
        <end position="611"/>
    </location>
</feature>
<dbReference type="Pfam" id="PF00520">
    <property type="entry name" value="Ion_trans"/>
    <property type="match status" value="4"/>
</dbReference>
<evidence type="ECO:0000313" key="15">
    <source>
        <dbReference type="Proteomes" id="UP000001876"/>
    </source>
</evidence>
<dbReference type="InterPro" id="IPR005821">
    <property type="entry name" value="Ion_trans_dom"/>
</dbReference>
<feature type="non-terminal residue" evidence="14">
    <location>
        <position position="1"/>
    </location>
</feature>
<feature type="transmembrane region" description="Helical" evidence="12">
    <location>
        <begin position="515"/>
        <end position="535"/>
    </location>
</feature>
<sequence length="1276" mass="142715">SLYLFHERSRVRKRAWRIIRHPYFDKVVMAAIAVNCVLLAMYDPTAPDDSSWNASLAYAEHFFSAFFLGEFFVQIVARNFFIGPGAYLHNPWFRLDFVIVVSGTMTLVMFMIGASGGGNVSGMRTLRALKPLRTISVFPGMRVQVATILDSMPFIGSAMVLLGWLYVVYGVVGVYLYAGKLTSRCYAPESDVAIAEEANLPCGGAGGARSCATSEVCVASKGDYPNYGFTNFDDIAWASLTTFQTLTMRGWSDVMDQLEAATGSLVATKMYFITLIVFGSFFALSLVTAVIIAQYVRQSKLDEKTSGVEGAGGILNSPWFRRLKRKPWFVRAKRYLQTPWGWQKPTRRFVEHPRFNTAITFLILVNTATLASYHHGMDEGMRDTLETTNVLLNVAFAIEMVLKLGGLGLIDYFGDKFNVFDFVIVIVGILEMALQNGGLTVLRAFRLVRVLRSIRILRTYKRMKVLMENVAKGLGTMFWFSAVLLLFVFIFSVLGMQLFGGTAGFEDARNNFDDLGSASLAVFSMLTADGWHLTMWRGMSGAGSATALYFVSWMMLGHYVFVALFLAMIVYGFSQETEDERVAREERERLQKEAMYGPDGEKKKLARERERKKRFEERLKARGMTRASVGRRDGLDGSVLSDDDKRRLDGVPDRDVVVSAPMKTAKRPEHKITKDVVEAQIFGSEPPPVFMKHSSLFVFKPQSAFRRVVFMVANDKRFEAIILTLIFLSAVALAIEDPSVEETSALGTVLFNLDVAFTTVFVVEMFSRIIAQGLIMHEGAYLRVGWNVLDGVIVVMSVVAILLRGSNLSIVRSFRTLRALRPLRMVRRLRSMQLLMATLLQCAPQIGNVMLLGLFEFVIFGILGVQLFGGKFWRCTDGSVGHVDQCSGAFIGADGVSSTRAWVNPVYNFDHVGQAMMSLFVIATMDGWVELAHRGMDAREVDFQPEKNYAPANVLFFVAFVLLGSLFWVNILLGVLIDRYRRIAAVVGDMNFVTEGQQRWAEALKMKQKQNEVVHGEKAAAEEPRFFIRKYLFRFVSHRYFEVYILFCIAANVAIMAAQHEGQSESFTSFGETMNVVFTVIFILECSLKVGALTFKGYLKDPWNRFDFVIVVGSLPELAGVEMGPGTTILRIFRMGRLFKILRGARSLRALFDSLLLTAPTLANVGGLLFLAMFIFAVLGMNLFGELPHGQFITDTTNFSTFGNSLMTLFKVLTRDGWSKIMVDALDCELVEGFLEGDYATSCGVTFTAPAFFVMFVLIASFVFLGLFVAVMLDEF</sequence>
<feature type="domain" description="Ion transport" evidence="13">
    <location>
        <begin position="1038"/>
        <end position="1276"/>
    </location>
</feature>
<dbReference type="SUPFAM" id="SSF81324">
    <property type="entry name" value="Voltage-gated potassium channels"/>
    <property type="match status" value="4"/>
</dbReference>
<keyword evidence="9" id="KW-0325">Glycoprotein</keyword>
<dbReference type="eggNOG" id="KOG2301">
    <property type="taxonomic scope" value="Eukaryota"/>
</dbReference>
<name>C1MXB6_MICPC</name>
<evidence type="ECO:0000256" key="1">
    <source>
        <dbReference type="ARBA" id="ARBA00004141"/>
    </source>
</evidence>
<feature type="transmembrane region" description="Helical" evidence="12">
    <location>
        <begin position="1155"/>
        <end position="1179"/>
    </location>
</feature>
<dbReference type="GeneID" id="9685806"/>
<keyword evidence="7" id="KW-0406">Ion transport</keyword>
<feature type="transmembrane region" description="Helical" evidence="12">
    <location>
        <begin position="1077"/>
        <end position="1095"/>
    </location>
</feature>
<feature type="transmembrane region" description="Helical" evidence="12">
    <location>
        <begin position="747"/>
        <end position="771"/>
    </location>
</feature>
<protein>
    <submittedName>
        <fullName evidence="14">Voltage-gated ion channel superfamily</fullName>
    </submittedName>
</protein>
<dbReference type="FunFam" id="1.20.120.350:FF:000009">
    <property type="entry name" value="Voltage-dependent T-type calcium channel subunit alpha"/>
    <property type="match status" value="2"/>
</dbReference>
<keyword evidence="4" id="KW-0677">Repeat</keyword>
<gene>
    <name evidence="14" type="ORF">MICPUCDRAFT_60</name>
</gene>
<dbReference type="OrthoDB" id="541396at2759"/>
<dbReference type="EMBL" id="GG663742">
    <property type="protein sequence ID" value="EEH55433.1"/>
    <property type="molecule type" value="Genomic_DNA"/>
</dbReference>
<dbReference type="KEGG" id="mpp:MICPUCDRAFT_60"/>
<comment type="subcellular location">
    <subcellularLocation>
        <location evidence="1">Membrane</location>
        <topology evidence="1">Multi-pass membrane protein</topology>
    </subcellularLocation>
</comment>
<feature type="transmembrane region" description="Helical" evidence="12">
    <location>
        <begin position="23"/>
        <end position="42"/>
    </location>
</feature>
<keyword evidence="2" id="KW-0813">Transport</keyword>
<feature type="transmembrane region" description="Helical" evidence="12">
    <location>
        <begin position="388"/>
        <end position="410"/>
    </location>
</feature>
<dbReference type="Gene3D" id="1.10.287.70">
    <property type="match status" value="4"/>
</dbReference>
<evidence type="ECO:0000256" key="8">
    <source>
        <dbReference type="ARBA" id="ARBA00023136"/>
    </source>
</evidence>
<evidence type="ECO:0000256" key="3">
    <source>
        <dbReference type="ARBA" id="ARBA00022692"/>
    </source>
</evidence>
<dbReference type="STRING" id="564608.C1MXB6"/>
<dbReference type="PANTHER" id="PTHR10037">
    <property type="entry name" value="VOLTAGE-GATED CATION CHANNEL CALCIUM AND SODIUM"/>
    <property type="match status" value="1"/>
</dbReference>
<evidence type="ECO:0000256" key="2">
    <source>
        <dbReference type="ARBA" id="ARBA00022448"/>
    </source>
</evidence>
<evidence type="ECO:0000256" key="10">
    <source>
        <dbReference type="ARBA" id="ARBA00023303"/>
    </source>
</evidence>
<feature type="transmembrane region" description="Helical" evidence="12">
    <location>
        <begin position="834"/>
        <end position="863"/>
    </location>
</feature>
<feature type="transmembrane region" description="Helical" evidence="12">
    <location>
        <begin position="954"/>
        <end position="977"/>
    </location>
</feature>
<feature type="domain" description="Ion transport" evidence="13">
    <location>
        <begin position="352"/>
        <end position="580"/>
    </location>
</feature>
<evidence type="ECO:0000256" key="6">
    <source>
        <dbReference type="ARBA" id="ARBA00022989"/>
    </source>
</evidence>
<feature type="transmembrane region" description="Helical" evidence="12">
    <location>
        <begin position="93"/>
        <end position="114"/>
    </location>
</feature>
<feature type="region of interest" description="Disordered" evidence="11">
    <location>
        <begin position="625"/>
        <end position="647"/>
    </location>
</feature>
<reference evidence="14 15" key="1">
    <citation type="journal article" date="2009" name="Science">
        <title>Green evolution and dynamic adaptations revealed by genomes of the marine picoeukaryotes Micromonas.</title>
        <authorList>
            <person name="Worden A.Z."/>
            <person name="Lee J.H."/>
            <person name="Mock T."/>
            <person name="Rouze P."/>
            <person name="Simmons M.P."/>
            <person name="Aerts A.L."/>
            <person name="Allen A.E."/>
            <person name="Cuvelier M.L."/>
            <person name="Derelle E."/>
            <person name="Everett M.V."/>
            <person name="Foulon E."/>
            <person name="Grimwood J."/>
            <person name="Gundlach H."/>
            <person name="Henrissat B."/>
            <person name="Napoli C."/>
            <person name="McDonald S.M."/>
            <person name="Parker M.S."/>
            <person name="Rombauts S."/>
            <person name="Salamov A."/>
            <person name="Von Dassow P."/>
            <person name="Badger J.H."/>
            <person name="Coutinho P.M."/>
            <person name="Demir E."/>
            <person name="Dubchak I."/>
            <person name="Gentemann C."/>
            <person name="Eikrem W."/>
            <person name="Gready J.E."/>
            <person name="John U."/>
            <person name="Lanier W."/>
            <person name="Lindquist E.A."/>
            <person name="Lucas S."/>
            <person name="Mayer K.F."/>
            <person name="Moreau H."/>
            <person name="Not F."/>
            <person name="Otillar R."/>
            <person name="Panaud O."/>
            <person name="Pangilinan J."/>
            <person name="Paulsen I."/>
            <person name="Piegu B."/>
            <person name="Poliakov A."/>
            <person name="Robbens S."/>
            <person name="Schmutz J."/>
            <person name="Toulza E."/>
            <person name="Wyss T."/>
            <person name="Zelensky A."/>
            <person name="Zhou K."/>
            <person name="Armbrust E.V."/>
            <person name="Bhattacharya D."/>
            <person name="Goodenough U.W."/>
            <person name="Van de Peer Y."/>
            <person name="Grigoriev I.V."/>
        </authorList>
    </citation>
    <scope>NUCLEOTIDE SEQUENCE [LARGE SCALE GENOMIC DNA]</scope>
    <source>
        <strain evidence="14 15">CCMP1545</strain>
    </source>
</reference>
<evidence type="ECO:0000313" key="14">
    <source>
        <dbReference type="EMBL" id="EEH55433.1"/>
    </source>
</evidence>
<keyword evidence="5" id="KW-0851">Voltage-gated channel</keyword>
<evidence type="ECO:0000256" key="5">
    <source>
        <dbReference type="ARBA" id="ARBA00022882"/>
    </source>
</evidence>
<feature type="transmembrane region" description="Helical" evidence="12">
    <location>
        <begin position="422"/>
        <end position="448"/>
    </location>
</feature>
<dbReference type="RefSeq" id="XP_003060664.1">
    <property type="nucleotide sequence ID" value="XM_003060618.1"/>
</dbReference>
<dbReference type="GO" id="GO:0001518">
    <property type="term" value="C:voltage-gated sodium channel complex"/>
    <property type="evidence" value="ECO:0007669"/>
    <property type="project" value="TreeGrafter"/>
</dbReference>
<dbReference type="InterPro" id="IPR027359">
    <property type="entry name" value="Volt_channel_dom_sf"/>
</dbReference>
<evidence type="ECO:0000256" key="7">
    <source>
        <dbReference type="ARBA" id="ARBA00023065"/>
    </source>
</evidence>
<dbReference type="PANTHER" id="PTHR10037:SF62">
    <property type="entry name" value="SODIUM CHANNEL PROTEIN 60E"/>
    <property type="match status" value="1"/>
</dbReference>
<evidence type="ECO:0000256" key="11">
    <source>
        <dbReference type="SAM" id="MobiDB-lite"/>
    </source>
</evidence>
<dbReference type="AlphaFoldDB" id="C1MXB6"/>
<evidence type="ECO:0000256" key="9">
    <source>
        <dbReference type="ARBA" id="ARBA00023180"/>
    </source>
</evidence>
<accession>C1MXB6</accession>
<evidence type="ECO:0000256" key="12">
    <source>
        <dbReference type="SAM" id="Phobius"/>
    </source>
</evidence>
<feature type="transmembrane region" description="Helical" evidence="12">
    <location>
        <begin position="154"/>
        <end position="178"/>
    </location>
</feature>